<dbReference type="Pfam" id="PF04397">
    <property type="entry name" value="LytTR"/>
    <property type="match status" value="1"/>
</dbReference>
<dbReference type="RefSeq" id="WP_020816112.1">
    <property type="nucleotide sequence ID" value="NZ_ATAY01000063.1"/>
</dbReference>
<dbReference type="AlphaFoldDB" id="U4R1I9"/>
<proteinExistence type="predicted"/>
<comment type="caution">
    <text evidence="6">The sequence shown here is derived from an EMBL/GenBank/DDBJ whole genome shotgun (WGS) entry which is preliminary data.</text>
</comment>
<dbReference type="PANTHER" id="PTHR37299">
    <property type="entry name" value="TRANSCRIPTIONAL REGULATOR-RELATED"/>
    <property type="match status" value="1"/>
</dbReference>
<feature type="modified residue" description="4-aspartylphosphate" evidence="3">
    <location>
        <position position="77"/>
    </location>
</feature>
<evidence type="ECO:0000256" key="1">
    <source>
        <dbReference type="ARBA" id="ARBA00018672"/>
    </source>
</evidence>
<organism evidence="6 7">
    <name type="scientific">Ruminiclostridium papyrosolvens C7</name>
    <dbReference type="NCBI Taxonomy" id="1330534"/>
    <lineage>
        <taxon>Bacteria</taxon>
        <taxon>Bacillati</taxon>
        <taxon>Bacillota</taxon>
        <taxon>Clostridia</taxon>
        <taxon>Eubacteriales</taxon>
        <taxon>Oscillospiraceae</taxon>
        <taxon>Ruminiclostridium</taxon>
    </lineage>
</organism>
<dbReference type="GO" id="GO:0000156">
    <property type="term" value="F:phosphorelay response regulator activity"/>
    <property type="evidence" value="ECO:0007669"/>
    <property type="project" value="InterPro"/>
</dbReference>
<dbReference type="Proteomes" id="UP000016860">
    <property type="component" value="Unassembled WGS sequence"/>
</dbReference>
<dbReference type="GO" id="GO:0003677">
    <property type="term" value="F:DNA binding"/>
    <property type="evidence" value="ECO:0007669"/>
    <property type="project" value="InterPro"/>
</dbReference>
<evidence type="ECO:0000259" key="5">
    <source>
        <dbReference type="PROSITE" id="PS50930"/>
    </source>
</evidence>
<dbReference type="SMART" id="SM00448">
    <property type="entry name" value="REC"/>
    <property type="match status" value="1"/>
</dbReference>
<dbReference type="PANTHER" id="PTHR37299:SF1">
    <property type="entry name" value="STAGE 0 SPORULATION PROTEIN A HOMOLOG"/>
    <property type="match status" value="1"/>
</dbReference>
<dbReference type="SMART" id="SM00850">
    <property type="entry name" value="LytTR"/>
    <property type="match status" value="1"/>
</dbReference>
<dbReference type="PROSITE" id="PS50110">
    <property type="entry name" value="RESPONSE_REGULATORY"/>
    <property type="match status" value="1"/>
</dbReference>
<evidence type="ECO:0000259" key="4">
    <source>
        <dbReference type="PROSITE" id="PS50110"/>
    </source>
</evidence>
<dbReference type="CDD" id="cd00156">
    <property type="entry name" value="REC"/>
    <property type="match status" value="1"/>
</dbReference>
<dbReference type="EMBL" id="ATAY01000063">
    <property type="protein sequence ID" value="EPR10540.1"/>
    <property type="molecule type" value="Genomic_DNA"/>
</dbReference>
<evidence type="ECO:0000256" key="2">
    <source>
        <dbReference type="ARBA" id="ARBA00024867"/>
    </source>
</evidence>
<sequence>MKFKKYSNMVINFNWGEVEHLRIAICDDDHRDLLQIASLLESYRHESKAELTYASFQNAVELLVSMENGDYDVLLLDVLMPGVTGMQAAREIRERNSRIQIVFLSSSPEYAVESYSVRAHYYLLKPASVEKLFPILDRLLDDFKKPEDALCIKTQSSVFSLPYGKIEYIEVSAKKLYFYLTDDGTREVTGRLADFEQALLKRPCFMKVHRSYLVNLQWVQELRQGELITASGRRVPVSRAAYTQVRTAYTKFLFSEAEELEQDKRGGVEC</sequence>
<comment type="function">
    <text evidence="2">May play the central regulatory role in sporulation. It may be an element of the effector pathway responsible for the activation of sporulation genes in response to nutritional stress. Spo0A may act in concert with spo0H (a sigma factor) to control the expression of some genes that are critical to the sporulation process.</text>
</comment>
<evidence type="ECO:0000313" key="6">
    <source>
        <dbReference type="EMBL" id="EPR10540.1"/>
    </source>
</evidence>
<dbReference type="InterPro" id="IPR007492">
    <property type="entry name" value="LytTR_DNA-bd_dom"/>
</dbReference>
<dbReference type="PROSITE" id="PS50930">
    <property type="entry name" value="HTH_LYTTR"/>
    <property type="match status" value="1"/>
</dbReference>
<keyword evidence="3" id="KW-0597">Phosphoprotein</keyword>
<evidence type="ECO:0000313" key="7">
    <source>
        <dbReference type="Proteomes" id="UP000016860"/>
    </source>
</evidence>
<dbReference type="Gene3D" id="3.40.50.2300">
    <property type="match status" value="1"/>
</dbReference>
<accession>U4R1I9</accession>
<dbReference type="Pfam" id="PF00072">
    <property type="entry name" value="Response_reg"/>
    <property type="match status" value="1"/>
</dbReference>
<dbReference type="STRING" id="1330534.L323_13190"/>
<dbReference type="SUPFAM" id="SSF52172">
    <property type="entry name" value="CheY-like"/>
    <property type="match status" value="1"/>
</dbReference>
<dbReference type="InterPro" id="IPR011006">
    <property type="entry name" value="CheY-like_superfamily"/>
</dbReference>
<dbReference type="InterPro" id="IPR001789">
    <property type="entry name" value="Sig_transdc_resp-reg_receiver"/>
</dbReference>
<dbReference type="InterPro" id="IPR046947">
    <property type="entry name" value="LytR-like"/>
</dbReference>
<feature type="domain" description="Response regulatory" evidence="4">
    <location>
        <begin position="22"/>
        <end position="140"/>
    </location>
</feature>
<dbReference type="PATRIC" id="fig|1330534.3.peg.2617"/>
<evidence type="ECO:0000256" key="3">
    <source>
        <dbReference type="PROSITE-ProRule" id="PRU00169"/>
    </source>
</evidence>
<gene>
    <name evidence="6" type="ORF">L323_13190</name>
</gene>
<dbReference type="Gene3D" id="2.40.50.1020">
    <property type="entry name" value="LytTr DNA-binding domain"/>
    <property type="match status" value="1"/>
</dbReference>
<reference evidence="6 7" key="1">
    <citation type="journal article" date="2013" name="Genome Announc.">
        <title>Draft Genome Sequence of the Cellulolytic Bacterium Clostridium papyrosolvens C7 (ATCC 700395).</title>
        <authorList>
            <person name="Zepeda V."/>
            <person name="Dassa B."/>
            <person name="Borovok I."/>
            <person name="Lamed R."/>
            <person name="Bayer E.A."/>
            <person name="Cate J.H."/>
        </authorList>
    </citation>
    <scope>NUCLEOTIDE SEQUENCE [LARGE SCALE GENOMIC DNA]</scope>
    <source>
        <strain evidence="6 7">C7</strain>
    </source>
</reference>
<protein>
    <recommendedName>
        <fullName evidence="1">Stage 0 sporulation protein A homolog</fullName>
    </recommendedName>
</protein>
<feature type="domain" description="HTH LytTR-type" evidence="5">
    <location>
        <begin position="150"/>
        <end position="251"/>
    </location>
</feature>
<name>U4R1I9_9FIRM</name>